<evidence type="ECO:0000259" key="2">
    <source>
        <dbReference type="Pfam" id="PF14973"/>
    </source>
</evidence>
<dbReference type="PANTHER" id="PTHR15512">
    <property type="entry name" value="TERF1-INTERACTING NUCLEAR FACTOR 2"/>
    <property type="match status" value="1"/>
</dbReference>
<dbReference type="GO" id="GO:0016233">
    <property type="term" value="P:telomere capping"/>
    <property type="evidence" value="ECO:0007669"/>
    <property type="project" value="InterPro"/>
</dbReference>
<dbReference type="PANTHER" id="PTHR15512:SF0">
    <property type="entry name" value="TERF1-INTERACTING NUCLEAR FACTOR 2"/>
    <property type="match status" value="1"/>
</dbReference>
<reference evidence="3" key="1">
    <citation type="submission" date="2025-08" db="UniProtKB">
        <authorList>
            <consortium name="Ensembl"/>
        </authorList>
    </citation>
    <scope>IDENTIFICATION</scope>
</reference>
<proteinExistence type="predicted"/>
<name>A0A3B3R1E2_9TELE</name>
<reference evidence="3" key="2">
    <citation type="submission" date="2025-09" db="UniProtKB">
        <authorList>
            <consortium name="Ensembl"/>
        </authorList>
    </citation>
    <scope>IDENTIFICATION</scope>
</reference>
<evidence type="ECO:0000256" key="1">
    <source>
        <dbReference type="SAM" id="MobiDB-lite"/>
    </source>
</evidence>
<feature type="compositionally biased region" description="Acidic residues" evidence="1">
    <location>
        <begin position="502"/>
        <end position="514"/>
    </location>
</feature>
<feature type="compositionally biased region" description="Polar residues" evidence="1">
    <location>
        <begin position="479"/>
        <end position="498"/>
    </location>
</feature>
<dbReference type="GeneTree" id="ENSGT00400000022326"/>
<dbReference type="Proteomes" id="UP000261540">
    <property type="component" value="Unplaced"/>
</dbReference>
<evidence type="ECO:0000313" key="3">
    <source>
        <dbReference type="Ensembl" id="ENSPKIP00000011720.1"/>
    </source>
</evidence>
<sequence>MWRVKEVENLTKADMEKHPATKNRNTENDPLPLSSLRLSAPPLRLVSAAMWQVMKNRDVLHYGKLEEFVTSISDAIPMLLSCRHRAKLTLGLRARLVLELCRGRTPPDSSVVLPHLERLQPLGGPSNRRRDDVKVRETISKFHELVQDLLNNPAERKHFFQEVFPVEFGPQFDDALEKLLWEFLVRLDQLLPVPDLAQTVQWLSTAHVVLEECAQSVSQPQLLRALLQHQRCLGHLSLPDLSSSLGDSILSSLSLAPSGRVPNVNQPSDGESGSRKTPGMQDCRGADEGSCVQPAAERTKDPCVLLTDLAERKTRSTLASCRQGKEDSRKGTKGSEHDEATRGPGLHSDISLRESGRKEPQEETSKRAKSSYQQEEEDENERAQREKQGGALSRASGQTDWTQSSLVAACLNSQPRVLVKQLSLADIHAHSSVASGAPSPAKQDKGSSEFRVNRKRKLWMTPKKFLEAAEKENSADRPVTSSASPAISPCTQKTGRTRSSPEDSDVVLDSEDEETKNFKGRLFAKRYYRTKHHTYVPTLREFWKPRLAKPGLLSLSRAHR</sequence>
<feature type="region of interest" description="Disordered" evidence="1">
    <location>
        <begin position="12"/>
        <end position="35"/>
    </location>
</feature>
<feature type="region of interest" description="Disordered" evidence="1">
    <location>
        <begin position="431"/>
        <end position="454"/>
    </location>
</feature>
<organism evidence="3 4">
    <name type="scientific">Paramormyrops kingsleyae</name>
    <dbReference type="NCBI Taxonomy" id="1676925"/>
    <lineage>
        <taxon>Eukaryota</taxon>
        <taxon>Metazoa</taxon>
        <taxon>Chordata</taxon>
        <taxon>Craniata</taxon>
        <taxon>Vertebrata</taxon>
        <taxon>Euteleostomi</taxon>
        <taxon>Actinopterygii</taxon>
        <taxon>Neopterygii</taxon>
        <taxon>Teleostei</taxon>
        <taxon>Osteoglossocephala</taxon>
        <taxon>Osteoglossomorpha</taxon>
        <taxon>Osteoglossiformes</taxon>
        <taxon>Mormyridae</taxon>
        <taxon>Paramormyrops</taxon>
    </lineage>
</organism>
<feature type="region of interest" description="Disordered" evidence="1">
    <location>
        <begin position="468"/>
        <end position="515"/>
    </location>
</feature>
<dbReference type="GO" id="GO:1904356">
    <property type="term" value="P:regulation of telomere maintenance via telomere lengthening"/>
    <property type="evidence" value="ECO:0007669"/>
    <property type="project" value="TreeGrafter"/>
</dbReference>
<dbReference type="Pfam" id="PF14973">
    <property type="entry name" value="TINF2_N"/>
    <property type="match status" value="1"/>
</dbReference>
<dbReference type="InterPro" id="IPR039098">
    <property type="entry name" value="TINF2"/>
</dbReference>
<dbReference type="GO" id="GO:0070187">
    <property type="term" value="C:shelterin complex"/>
    <property type="evidence" value="ECO:0007669"/>
    <property type="project" value="InterPro"/>
</dbReference>
<feature type="compositionally biased region" description="Basic and acidic residues" evidence="1">
    <location>
        <begin position="323"/>
        <end position="341"/>
    </location>
</feature>
<feature type="compositionally biased region" description="Basic and acidic residues" evidence="1">
    <location>
        <begin position="350"/>
        <end position="366"/>
    </location>
</feature>
<accession>A0A3B3R1E2</accession>
<feature type="compositionally biased region" description="Basic and acidic residues" evidence="1">
    <location>
        <begin position="442"/>
        <end position="452"/>
    </location>
</feature>
<dbReference type="InterPro" id="IPR029400">
    <property type="entry name" value="TINF2_N"/>
</dbReference>
<dbReference type="GO" id="GO:0042162">
    <property type="term" value="F:telomeric DNA binding"/>
    <property type="evidence" value="ECO:0007669"/>
    <property type="project" value="TreeGrafter"/>
</dbReference>
<dbReference type="Ensembl" id="ENSPKIT00000023669.1">
    <property type="protein sequence ID" value="ENSPKIP00000011720.1"/>
    <property type="gene ID" value="ENSPKIG00000018700.1"/>
</dbReference>
<protein>
    <submittedName>
        <fullName evidence="3">TERF1 (TRF1)-interacting nuclear factor 2</fullName>
    </submittedName>
</protein>
<feature type="domain" description="TERF1-interacting nuclear factor 2 N-terminal" evidence="2">
    <location>
        <begin position="51"/>
        <end position="198"/>
    </location>
</feature>
<dbReference type="STRING" id="1676925.ENSPKIP00000011720"/>
<feature type="region of interest" description="Disordered" evidence="1">
    <location>
        <begin position="316"/>
        <end position="402"/>
    </location>
</feature>
<dbReference type="AlphaFoldDB" id="A0A3B3R1E2"/>
<keyword evidence="4" id="KW-1185">Reference proteome</keyword>
<feature type="region of interest" description="Disordered" evidence="1">
    <location>
        <begin position="256"/>
        <end position="296"/>
    </location>
</feature>
<feature type="compositionally biased region" description="Basic and acidic residues" evidence="1">
    <location>
        <begin position="12"/>
        <end position="27"/>
    </location>
</feature>
<dbReference type="CDD" id="cd11657">
    <property type="entry name" value="TIN2_N"/>
    <property type="match status" value="1"/>
</dbReference>
<evidence type="ECO:0000313" key="4">
    <source>
        <dbReference type="Proteomes" id="UP000261540"/>
    </source>
</evidence>